<dbReference type="InterPro" id="IPR005467">
    <property type="entry name" value="His_kinase_dom"/>
</dbReference>
<dbReference type="RefSeq" id="WP_135983671.1">
    <property type="nucleotide sequence ID" value="NZ_JAASQM010000002.1"/>
</dbReference>
<dbReference type="SMART" id="SM00448">
    <property type="entry name" value="REC"/>
    <property type="match status" value="1"/>
</dbReference>
<feature type="modified residue" description="4-aspartylphosphate" evidence="4">
    <location>
        <position position="586"/>
    </location>
</feature>
<dbReference type="Gene3D" id="1.10.287.130">
    <property type="match status" value="1"/>
</dbReference>
<dbReference type="CDD" id="cd00156">
    <property type="entry name" value="REC"/>
    <property type="match status" value="1"/>
</dbReference>
<evidence type="ECO:0000259" key="7">
    <source>
        <dbReference type="PROSITE" id="PS50109"/>
    </source>
</evidence>
<dbReference type="PRINTS" id="PR00344">
    <property type="entry name" value="BCTRLSENSOR"/>
</dbReference>
<feature type="domain" description="Histidine kinase" evidence="7">
    <location>
        <begin position="285"/>
        <end position="506"/>
    </location>
</feature>
<dbReference type="Pfam" id="PF00512">
    <property type="entry name" value="HisKA"/>
    <property type="match status" value="1"/>
</dbReference>
<dbReference type="InterPro" id="IPR001789">
    <property type="entry name" value="Sig_transdc_resp-reg_receiver"/>
</dbReference>
<keyword evidence="6" id="KW-0812">Transmembrane</keyword>
<dbReference type="OrthoDB" id="9796100at2"/>
<protein>
    <recommendedName>
        <fullName evidence="2">histidine kinase</fullName>
        <ecNumber evidence="2">2.7.13.3</ecNumber>
    </recommendedName>
</protein>
<dbReference type="InterPro" id="IPR036097">
    <property type="entry name" value="HisK_dim/P_sf"/>
</dbReference>
<evidence type="ECO:0000256" key="6">
    <source>
        <dbReference type="SAM" id="Phobius"/>
    </source>
</evidence>
<dbReference type="InterPro" id="IPR007891">
    <property type="entry name" value="CHASE3"/>
</dbReference>
<sequence>MSEGQGIALERVRRVTNWRILVLGLLALLGLGVLVAIIVLQQRTDQERDRAVALQQHTFEVVIRANQLSGEISAAEAALGRYVVSADKTLGQQYYSHWARANEQLLRLQQLTRDSTRQQSQIGQLRRAFDVRGGELSETALYSTYKRHKDAWGAYYRVRQSPARQAVEAMLGRVVDSERVLLRDRTRAAGALIDNSSFASRILTGFGLMIVVGAVLLGWLAIAAEGERAAADAEATAQRERAAELQLAVDAATAELRAEAREREQAEAKLRQVQKMEAVGQLTGGIAHDFNNMLAVVLGGLELAKRHLHTGGPDAQQHIENAMEGANRAAALTRRLLAFSRSEPLLPEPVEAGGLIAGMSDLLDRTLGDTIAVKTRDAGTGWTVWVDRHQLENALLNLAVNARDAMEGRGTLTITTDGKTLVENEIGECPAGDYVLISVADTGCGMTPEVLDRVFEPFFTTKPVGKGTGLGLSQIFGFVRQSGGEIAIQTVPGSGTSVMVYLPRHLGEPAAAAVEAPMPVPQPAVVEDSAPARSFDILVVEDDPRVLGATVGALQELGHRVTSCPDPLAAPAMVADMASLDLVISDVLMPGQTGPEMIAGLGEQLDGVAVLFVTGFAGEAEADVFGGRSVLRKPFTMASLGRAVNEAIDIETRRAAQQAA</sequence>
<dbReference type="EC" id="2.7.13.3" evidence="2"/>
<evidence type="ECO:0000313" key="10">
    <source>
        <dbReference type="Proteomes" id="UP000309848"/>
    </source>
</evidence>
<dbReference type="PANTHER" id="PTHR43065">
    <property type="entry name" value="SENSOR HISTIDINE KINASE"/>
    <property type="match status" value="1"/>
</dbReference>
<proteinExistence type="predicted"/>
<evidence type="ECO:0000313" key="9">
    <source>
        <dbReference type="EMBL" id="TGX44658.1"/>
    </source>
</evidence>
<dbReference type="InterPro" id="IPR004358">
    <property type="entry name" value="Sig_transdc_His_kin-like_C"/>
</dbReference>
<dbReference type="PROSITE" id="PS50109">
    <property type="entry name" value="HIS_KIN"/>
    <property type="match status" value="1"/>
</dbReference>
<dbReference type="Gene3D" id="3.30.565.10">
    <property type="entry name" value="Histidine kinase-like ATPase, C-terminal domain"/>
    <property type="match status" value="1"/>
</dbReference>
<keyword evidence="10" id="KW-1185">Reference proteome</keyword>
<dbReference type="SUPFAM" id="SSF55874">
    <property type="entry name" value="ATPase domain of HSP90 chaperone/DNA topoisomerase II/histidine kinase"/>
    <property type="match status" value="1"/>
</dbReference>
<dbReference type="SUPFAM" id="SSF52172">
    <property type="entry name" value="CheY-like"/>
    <property type="match status" value="1"/>
</dbReference>
<dbReference type="PANTHER" id="PTHR43065:SF42">
    <property type="entry name" value="TWO-COMPONENT SENSOR PPRA"/>
    <property type="match status" value="1"/>
</dbReference>
<keyword evidence="5" id="KW-0175">Coiled coil</keyword>
<feature type="coiled-coil region" evidence="5">
    <location>
        <begin position="235"/>
        <end position="276"/>
    </location>
</feature>
<keyword evidence="6" id="KW-1133">Transmembrane helix</keyword>
<dbReference type="Pfam" id="PF02518">
    <property type="entry name" value="HATPase_c"/>
    <property type="match status" value="1"/>
</dbReference>
<evidence type="ECO:0000256" key="3">
    <source>
        <dbReference type="ARBA" id="ARBA00022553"/>
    </source>
</evidence>
<dbReference type="Proteomes" id="UP000309848">
    <property type="component" value="Unassembled WGS sequence"/>
</dbReference>
<dbReference type="Gene3D" id="3.40.50.2300">
    <property type="match status" value="1"/>
</dbReference>
<dbReference type="InterPro" id="IPR003661">
    <property type="entry name" value="HisK_dim/P_dom"/>
</dbReference>
<dbReference type="SMART" id="SM00387">
    <property type="entry name" value="HATPase_c"/>
    <property type="match status" value="1"/>
</dbReference>
<dbReference type="InterPro" id="IPR003594">
    <property type="entry name" value="HATPase_dom"/>
</dbReference>
<evidence type="ECO:0000256" key="4">
    <source>
        <dbReference type="PROSITE-ProRule" id="PRU00169"/>
    </source>
</evidence>
<name>A0A4S1WMY3_9SPHN</name>
<comment type="catalytic activity">
    <reaction evidence="1">
        <text>ATP + protein L-histidine = ADP + protein N-phospho-L-histidine.</text>
        <dbReference type="EC" id="2.7.13.3"/>
    </reaction>
</comment>
<dbReference type="InterPro" id="IPR036890">
    <property type="entry name" value="HATPase_C_sf"/>
</dbReference>
<dbReference type="Pfam" id="PF05227">
    <property type="entry name" value="CHASE3"/>
    <property type="match status" value="1"/>
</dbReference>
<feature type="domain" description="Response regulatory" evidence="8">
    <location>
        <begin position="536"/>
        <end position="648"/>
    </location>
</feature>
<dbReference type="AlphaFoldDB" id="A0A4S1WMY3"/>
<dbReference type="InterPro" id="IPR011006">
    <property type="entry name" value="CheY-like_superfamily"/>
</dbReference>
<feature type="transmembrane region" description="Helical" evidence="6">
    <location>
        <begin position="202"/>
        <end position="222"/>
    </location>
</feature>
<dbReference type="CDD" id="cd00082">
    <property type="entry name" value="HisKA"/>
    <property type="match status" value="1"/>
</dbReference>
<evidence type="ECO:0000259" key="8">
    <source>
        <dbReference type="PROSITE" id="PS50110"/>
    </source>
</evidence>
<organism evidence="9 10">
    <name type="scientific">Sphingomonas naasensis</name>
    <dbReference type="NCBI Taxonomy" id="1344951"/>
    <lineage>
        <taxon>Bacteria</taxon>
        <taxon>Pseudomonadati</taxon>
        <taxon>Pseudomonadota</taxon>
        <taxon>Alphaproteobacteria</taxon>
        <taxon>Sphingomonadales</taxon>
        <taxon>Sphingomonadaceae</taxon>
        <taxon>Sphingomonas</taxon>
    </lineage>
</organism>
<evidence type="ECO:0000256" key="2">
    <source>
        <dbReference type="ARBA" id="ARBA00012438"/>
    </source>
</evidence>
<keyword evidence="6" id="KW-0472">Membrane</keyword>
<dbReference type="EMBL" id="SRXU01000002">
    <property type="protein sequence ID" value="TGX44658.1"/>
    <property type="molecule type" value="Genomic_DNA"/>
</dbReference>
<reference evidence="9 10" key="1">
    <citation type="submission" date="2019-04" db="EMBL/GenBank/DDBJ databases">
        <title>Sphingomonas psychrotolerans sp. nov., isolated from soil in the Tianshan Mountains, Xinjiang, China.</title>
        <authorList>
            <person name="Luo Y."/>
            <person name="Sheng H."/>
        </authorList>
    </citation>
    <scope>NUCLEOTIDE SEQUENCE [LARGE SCALE GENOMIC DNA]</scope>
    <source>
        <strain evidence="9 10">KIS18-15</strain>
    </source>
</reference>
<dbReference type="SMART" id="SM00388">
    <property type="entry name" value="HisKA"/>
    <property type="match status" value="1"/>
</dbReference>
<dbReference type="Pfam" id="PF00072">
    <property type="entry name" value="Response_reg"/>
    <property type="match status" value="1"/>
</dbReference>
<keyword evidence="3 4" id="KW-0597">Phosphoprotein</keyword>
<dbReference type="PROSITE" id="PS50110">
    <property type="entry name" value="RESPONSE_REGULATORY"/>
    <property type="match status" value="1"/>
</dbReference>
<dbReference type="SUPFAM" id="SSF47384">
    <property type="entry name" value="Homodimeric domain of signal transducing histidine kinase"/>
    <property type="match status" value="1"/>
</dbReference>
<comment type="caution">
    <text evidence="9">The sequence shown here is derived from an EMBL/GenBank/DDBJ whole genome shotgun (WGS) entry which is preliminary data.</text>
</comment>
<gene>
    <name evidence="9" type="ORF">E5A74_07820</name>
</gene>
<dbReference type="GO" id="GO:0000155">
    <property type="term" value="F:phosphorelay sensor kinase activity"/>
    <property type="evidence" value="ECO:0007669"/>
    <property type="project" value="InterPro"/>
</dbReference>
<evidence type="ECO:0000256" key="1">
    <source>
        <dbReference type="ARBA" id="ARBA00000085"/>
    </source>
</evidence>
<accession>A0A4S1WMY3</accession>
<evidence type="ECO:0000256" key="5">
    <source>
        <dbReference type="SAM" id="Coils"/>
    </source>
</evidence>
<feature type="transmembrane region" description="Helical" evidence="6">
    <location>
        <begin position="20"/>
        <end position="40"/>
    </location>
</feature>